<evidence type="ECO:0000256" key="1">
    <source>
        <dbReference type="SAM" id="MobiDB-lite"/>
    </source>
</evidence>
<organism evidence="2">
    <name type="scientific">Eutreptiella gymnastica</name>
    <dbReference type="NCBI Taxonomy" id="73025"/>
    <lineage>
        <taxon>Eukaryota</taxon>
        <taxon>Discoba</taxon>
        <taxon>Euglenozoa</taxon>
        <taxon>Euglenida</taxon>
        <taxon>Spirocuta</taxon>
        <taxon>Euglenophyceae</taxon>
        <taxon>Eutreptiales</taxon>
        <taxon>Eutreptiaceae</taxon>
        <taxon>Eutreptiella</taxon>
    </lineage>
</organism>
<sequence>MLTIILASAENGATVQQVGPGPCKAWHHSEVTFSCIHLMAQMKRTTPPMNHSQRNKNAWKRRSEYDESQATPSPRPMWCIFAALHIIAALPVVNTNNWPAHCHIGGSLQQHLRAWQAVLSHAAPYSRCLPSNTISLSQFARAKFLFHLDLVP</sequence>
<protein>
    <submittedName>
        <fullName evidence="2">Uncharacterized protein</fullName>
    </submittedName>
</protein>
<feature type="region of interest" description="Disordered" evidence="1">
    <location>
        <begin position="44"/>
        <end position="72"/>
    </location>
</feature>
<dbReference type="EMBL" id="HBJA01074905">
    <property type="protein sequence ID" value="CAE0815113.1"/>
    <property type="molecule type" value="Transcribed_RNA"/>
</dbReference>
<gene>
    <name evidence="2" type="ORF">EGYM00163_LOCUS26270</name>
</gene>
<dbReference type="AlphaFoldDB" id="A0A7S4D3L9"/>
<evidence type="ECO:0000313" key="2">
    <source>
        <dbReference type="EMBL" id="CAE0815113.1"/>
    </source>
</evidence>
<proteinExistence type="predicted"/>
<accession>A0A7S4D3L9</accession>
<reference evidence="2" key="1">
    <citation type="submission" date="2021-01" db="EMBL/GenBank/DDBJ databases">
        <authorList>
            <person name="Corre E."/>
            <person name="Pelletier E."/>
            <person name="Niang G."/>
            <person name="Scheremetjew M."/>
            <person name="Finn R."/>
            <person name="Kale V."/>
            <person name="Holt S."/>
            <person name="Cochrane G."/>
            <person name="Meng A."/>
            <person name="Brown T."/>
            <person name="Cohen L."/>
        </authorList>
    </citation>
    <scope>NUCLEOTIDE SEQUENCE</scope>
    <source>
        <strain evidence="2">CCMP1594</strain>
    </source>
</reference>
<name>A0A7S4D3L9_9EUGL</name>